<dbReference type="InterPro" id="IPR001559">
    <property type="entry name" value="Phosphotriesterase"/>
</dbReference>
<dbReference type="EMBL" id="DTFI01000201">
    <property type="protein sequence ID" value="HGI44162.1"/>
    <property type="molecule type" value="Genomic_DNA"/>
</dbReference>
<dbReference type="InterPro" id="IPR032466">
    <property type="entry name" value="Metal_Hydrolase"/>
</dbReference>
<organism evidence="3">
    <name type="scientific">Thermofilum pendens</name>
    <dbReference type="NCBI Taxonomy" id="2269"/>
    <lineage>
        <taxon>Archaea</taxon>
        <taxon>Thermoproteota</taxon>
        <taxon>Thermoprotei</taxon>
        <taxon>Thermofilales</taxon>
        <taxon>Thermofilaceae</taxon>
        <taxon>Thermofilum</taxon>
    </lineage>
</organism>
<dbReference type="PROSITE" id="PS01322">
    <property type="entry name" value="PHOSPHOTRIESTERASE_1"/>
    <property type="match status" value="1"/>
</dbReference>
<proteinExistence type="predicted"/>
<dbReference type="PANTHER" id="PTHR10819">
    <property type="entry name" value="PHOSPHOTRIESTERASE-RELATED"/>
    <property type="match status" value="1"/>
</dbReference>
<dbReference type="PANTHER" id="PTHR10819:SF3">
    <property type="entry name" value="PHOSPHOTRIESTERASE-RELATED PROTEIN"/>
    <property type="match status" value="1"/>
</dbReference>
<protein>
    <recommendedName>
        <fullName evidence="4">Phosphotriesterase</fullName>
    </recommendedName>
</protein>
<dbReference type="InterPro" id="IPR017947">
    <property type="entry name" value="AryldialkylPase_Zn-BS"/>
</dbReference>
<dbReference type="SUPFAM" id="SSF51556">
    <property type="entry name" value="Metallo-dependent hydrolases"/>
    <property type="match status" value="1"/>
</dbReference>
<dbReference type="Gene3D" id="3.20.20.140">
    <property type="entry name" value="Metal-dependent hydrolases"/>
    <property type="match status" value="1"/>
</dbReference>
<dbReference type="GO" id="GO:0008270">
    <property type="term" value="F:zinc ion binding"/>
    <property type="evidence" value="ECO:0007669"/>
    <property type="project" value="InterPro"/>
</dbReference>
<name>A0A7C4BAM8_THEPE</name>
<evidence type="ECO:0008006" key="4">
    <source>
        <dbReference type="Google" id="ProtNLM"/>
    </source>
</evidence>
<keyword evidence="2" id="KW-0378">Hydrolase</keyword>
<evidence type="ECO:0000256" key="2">
    <source>
        <dbReference type="ARBA" id="ARBA00022801"/>
    </source>
</evidence>
<dbReference type="AlphaFoldDB" id="A0A7C4BAM8"/>
<reference evidence="3" key="1">
    <citation type="journal article" date="2020" name="mSystems">
        <title>Genome- and Community-Level Interaction Insights into Carbon Utilization and Element Cycling Functions of Hydrothermarchaeota in Hydrothermal Sediment.</title>
        <authorList>
            <person name="Zhou Z."/>
            <person name="Liu Y."/>
            <person name="Xu W."/>
            <person name="Pan J."/>
            <person name="Luo Z.H."/>
            <person name="Li M."/>
        </authorList>
    </citation>
    <scope>NUCLEOTIDE SEQUENCE [LARGE SCALE GENOMIC DNA]</scope>
    <source>
        <strain evidence="3">SpSt-735</strain>
    </source>
</reference>
<evidence type="ECO:0000313" key="3">
    <source>
        <dbReference type="EMBL" id="HGI44162.1"/>
    </source>
</evidence>
<dbReference type="GO" id="GO:0016788">
    <property type="term" value="F:hydrolase activity, acting on ester bonds"/>
    <property type="evidence" value="ECO:0007669"/>
    <property type="project" value="InterPro"/>
</dbReference>
<gene>
    <name evidence="3" type="ORF">ENV17_07245</name>
</gene>
<keyword evidence="1" id="KW-0479">Metal-binding</keyword>
<comment type="caution">
    <text evidence="3">The sequence shown here is derived from an EMBL/GenBank/DDBJ whole genome shotgun (WGS) entry which is preliminary data.</text>
</comment>
<evidence type="ECO:0000256" key="1">
    <source>
        <dbReference type="ARBA" id="ARBA00022723"/>
    </source>
</evidence>
<accession>A0A7C4BAM8</accession>
<sequence length="92" mass="10283">MPLGKIRTVLGDIHPSSLGLTLPHEHVMCDFIGAKSVDRSRYDRREVVRTMLPYLLETRQLGVTGFVDCTPAFIGRDPIALAELSRLRASTF</sequence>
<dbReference type="Pfam" id="PF02126">
    <property type="entry name" value="PTE"/>
    <property type="match status" value="1"/>
</dbReference>